<feature type="transmembrane region" description="Helical" evidence="2">
    <location>
        <begin position="103"/>
        <end position="125"/>
    </location>
</feature>
<evidence type="ECO:0000256" key="1">
    <source>
        <dbReference type="SAM" id="MobiDB-lite"/>
    </source>
</evidence>
<evidence type="ECO:0000313" key="3">
    <source>
        <dbReference type="EMBL" id="QNN62206.1"/>
    </source>
</evidence>
<feature type="transmembrane region" description="Helical" evidence="2">
    <location>
        <begin position="132"/>
        <end position="149"/>
    </location>
</feature>
<feature type="transmembrane region" description="Helical" evidence="2">
    <location>
        <begin position="155"/>
        <end position="176"/>
    </location>
</feature>
<reference evidence="3 4" key="1">
    <citation type="submission" date="2020-08" db="EMBL/GenBank/DDBJ databases">
        <title>Genome sequence of Leucobacter denitrificans KACC 14055T.</title>
        <authorList>
            <person name="Hyun D.-W."/>
            <person name="Bae J.-W."/>
        </authorList>
    </citation>
    <scope>NUCLEOTIDE SEQUENCE [LARGE SCALE GENOMIC DNA]</scope>
    <source>
        <strain evidence="3 4">KACC 14055</strain>
    </source>
</reference>
<dbReference type="Pfam" id="PF03729">
    <property type="entry name" value="DUF308"/>
    <property type="match status" value="1"/>
</dbReference>
<gene>
    <name evidence="3" type="ORF">H9L06_07900</name>
</gene>
<dbReference type="AlphaFoldDB" id="A0A7G9S2Y1"/>
<accession>A0A7G9S2Y1</accession>
<dbReference type="KEGG" id="ldn:H9L06_07900"/>
<feature type="transmembrane region" description="Helical" evidence="2">
    <location>
        <begin position="78"/>
        <end position="97"/>
    </location>
</feature>
<protein>
    <submittedName>
        <fullName evidence="3">DUF308 domain-containing protein</fullName>
    </submittedName>
</protein>
<dbReference type="InterPro" id="IPR005325">
    <property type="entry name" value="DUF308_memb"/>
</dbReference>
<dbReference type="Proteomes" id="UP000515934">
    <property type="component" value="Chromosome"/>
</dbReference>
<sequence length="207" mass="21631">MSSSVRGKRAVDPSLLAPRWVRLLRAIVLCVFGFAITFSATLHEDLGFDVAIVSSALVVIGAVHIIEWTKRRGKPGAPVALLLGVVSIVAGILVFTIRLELGLAVVIAAWALICGLLEFVGITVVPGTRSEGALVGFAGLVLALAVLIVREDLVAVVGFFGGYAVLTGVFLGIAAFDPRHSRASSGARQQLSNASVDPKRASDDSVF</sequence>
<feature type="compositionally biased region" description="Basic and acidic residues" evidence="1">
    <location>
        <begin position="197"/>
        <end position="207"/>
    </location>
</feature>
<evidence type="ECO:0000256" key="2">
    <source>
        <dbReference type="SAM" id="Phobius"/>
    </source>
</evidence>
<dbReference type="PANTHER" id="PTHR34989:SF1">
    <property type="entry name" value="PROTEIN HDED"/>
    <property type="match status" value="1"/>
</dbReference>
<proteinExistence type="predicted"/>
<feature type="compositionally biased region" description="Polar residues" evidence="1">
    <location>
        <begin position="186"/>
        <end position="195"/>
    </location>
</feature>
<evidence type="ECO:0000313" key="4">
    <source>
        <dbReference type="Proteomes" id="UP000515934"/>
    </source>
</evidence>
<keyword evidence="2" id="KW-1133">Transmembrane helix</keyword>
<feature type="transmembrane region" description="Helical" evidence="2">
    <location>
        <begin position="20"/>
        <end position="40"/>
    </location>
</feature>
<name>A0A7G9S2Y1_9MICO</name>
<dbReference type="InterPro" id="IPR052712">
    <property type="entry name" value="Acid_resist_chaperone_HdeD"/>
</dbReference>
<feature type="transmembrane region" description="Helical" evidence="2">
    <location>
        <begin position="46"/>
        <end position="66"/>
    </location>
</feature>
<dbReference type="RefSeq" id="WP_187554677.1">
    <property type="nucleotide sequence ID" value="NZ_CP060716.1"/>
</dbReference>
<dbReference type="PANTHER" id="PTHR34989">
    <property type="entry name" value="PROTEIN HDED"/>
    <property type="match status" value="1"/>
</dbReference>
<keyword evidence="2" id="KW-0812">Transmembrane</keyword>
<dbReference type="EMBL" id="CP060716">
    <property type="protein sequence ID" value="QNN62206.1"/>
    <property type="molecule type" value="Genomic_DNA"/>
</dbReference>
<keyword evidence="2" id="KW-0472">Membrane</keyword>
<feature type="region of interest" description="Disordered" evidence="1">
    <location>
        <begin position="186"/>
        <end position="207"/>
    </location>
</feature>
<organism evidence="3 4">
    <name type="scientific">Leucobacter denitrificans</name>
    <dbReference type="NCBI Taxonomy" id="683042"/>
    <lineage>
        <taxon>Bacteria</taxon>
        <taxon>Bacillati</taxon>
        <taxon>Actinomycetota</taxon>
        <taxon>Actinomycetes</taxon>
        <taxon>Micrococcales</taxon>
        <taxon>Microbacteriaceae</taxon>
        <taxon>Leucobacter</taxon>
    </lineage>
</organism>
<keyword evidence="4" id="KW-1185">Reference proteome</keyword>
<dbReference type="GO" id="GO:0005886">
    <property type="term" value="C:plasma membrane"/>
    <property type="evidence" value="ECO:0007669"/>
    <property type="project" value="TreeGrafter"/>
</dbReference>